<dbReference type="Pfam" id="PF16387">
    <property type="entry name" value="DUF4996"/>
    <property type="match status" value="1"/>
</dbReference>
<evidence type="ECO:0000313" key="4">
    <source>
        <dbReference type="Proteomes" id="UP000008851"/>
    </source>
</evidence>
<dbReference type="GO" id="GO:0008889">
    <property type="term" value="F:glycerophosphodiester phosphodiesterase activity"/>
    <property type="evidence" value="ECO:0007669"/>
    <property type="project" value="TreeGrafter"/>
</dbReference>
<evidence type="ECO:0000259" key="2">
    <source>
        <dbReference type="PROSITE" id="PS51704"/>
    </source>
</evidence>
<dbReference type="KEGG" id="xor:XOC_1077"/>
<organism evidence="3 4">
    <name type="scientific">Xanthomonas oryzae pv. oryzicola (strain BLS256)</name>
    <dbReference type="NCBI Taxonomy" id="383407"/>
    <lineage>
        <taxon>Bacteria</taxon>
        <taxon>Pseudomonadati</taxon>
        <taxon>Pseudomonadota</taxon>
        <taxon>Gammaproteobacteria</taxon>
        <taxon>Lysobacterales</taxon>
        <taxon>Lysobacteraceae</taxon>
        <taxon>Xanthomonas</taxon>
    </lineage>
</organism>
<dbReference type="SMR" id="G7TFA9"/>
<dbReference type="InterPro" id="IPR032160">
    <property type="entry name" value="DUF4996"/>
</dbReference>
<dbReference type="GO" id="GO:0005886">
    <property type="term" value="C:plasma membrane"/>
    <property type="evidence" value="ECO:0007669"/>
    <property type="project" value="TreeGrafter"/>
</dbReference>
<gene>
    <name evidence="3" type="ORF">XOC_1077</name>
</gene>
<dbReference type="SUPFAM" id="SSF51695">
    <property type="entry name" value="PLC-like phosphodiesterases"/>
    <property type="match status" value="1"/>
</dbReference>
<sequence>MSAMLRALLVSLLLLPSALSAAPASRHISLPDRLRDPHAGTLVVSHRGCWMLAAENSIAGIDACIAHGIDMVEVDLRTTRDGQLVLMHDERVDRTTNGEGAVADLTAVQIESLHIRAEGGGAQAAVTAWHPPTFAQALAAAHGKTLINLDIKAASLDQVMDEVQAAGAQRDVLMNVPLDAPASAIERAHRAGIALQVLYEQRQSQHTPEQAFRMAAAMQPAALQLMFDDISVIDSARRISHGQIRLFVNTMSNDIASGTPMNLSGDFTDARALRAPNAIWGALRARGISMIQTDQPLQLVQYLRSADRTSAADS</sequence>
<keyword evidence="1" id="KW-0732">Signal</keyword>
<dbReference type="eggNOG" id="COG0584">
    <property type="taxonomic scope" value="Bacteria"/>
</dbReference>
<dbReference type="Proteomes" id="UP000008851">
    <property type="component" value="Chromosome"/>
</dbReference>
<dbReference type="InterPro" id="IPR017946">
    <property type="entry name" value="PLC-like_Pdiesterase_TIM-brl"/>
</dbReference>
<dbReference type="CDD" id="cd08566">
    <property type="entry name" value="GDPD_AtGDE_like"/>
    <property type="match status" value="1"/>
</dbReference>
<dbReference type="InterPro" id="IPR030395">
    <property type="entry name" value="GP_PDE_dom"/>
</dbReference>
<accession>G7TFA9</accession>
<feature type="chain" id="PRO_5003503940" evidence="1">
    <location>
        <begin position="22"/>
        <end position="314"/>
    </location>
</feature>
<dbReference type="Gene3D" id="3.20.20.190">
    <property type="entry name" value="Phosphatidylinositol (PI) phosphodiesterase"/>
    <property type="match status" value="1"/>
</dbReference>
<feature type="signal peptide" evidence="1">
    <location>
        <begin position="1"/>
        <end position="21"/>
    </location>
</feature>
<feature type="domain" description="GP-PDE" evidence="2">
    <location>
        <begin position="41"/>
        <end position="303"/>
    </location>
</feature>
<dbReference type="AlphaFoldDB" id="G7TFA9"/>
<protein>
    <submittedName>
        <fullName evidence="3">Glycerophosphodiester phosphodiesterase</fullName>
    </submittedName>
</protein>
<dbReference type="GO" id="GO:0070291">
    <property type="term" value="P:N-acylethanolamine metabolic process"/>
    <property type="evidence" value="ECO:0007669"/>
    <property type="project" value="TreeGrafter"/>
</dbReference>
<dbReference type="Pfam" id="PF03009">
    <property type="entry name" value="GDPD"/>
    <property type="match status" value="1"/>
</dbReference>
<evidence type="ECO:0000256" key="1">
    <source>
        <dbReference type="SAM" id="SignalP"/>
    </source>
</evidence>
<proteinExistence type="predicted"/>
<evidence type="ECO:0000313" key="3">
    <source>
        <dbReference type="EMBL" id="AEQ95277.1"/>
    </source>
</evidence>
<dbReference type="PROSITE" id="PS51704">
    <property type="entry name" value="GP_PDE"/>
    <property type="match status" value="1"/>
</dbReference>
<dbReference type="PANTHER" id="PTHR46320:SF1">
    <property type="entry name" value="GLYCEROPHOSPHODIESTER PHOSPHODIESTERASE 1"/>
    <property type="match status" value="1"/>
</dbReference>
<dbReference type="EMBL" id="CP003057">
    <property type="protein sequence ID" value="AEQ95277.1"/>
    <property type="molecule type" value="Genomic_DNA"/>
</dbReference>
<dbReference type="GO" id="GO:0006644">
    <property type="term" value="P:phospholipid metabolic process"/>
    <property type="evidence" value="ECO:0007669"/>
    <property type="project" value="TreeGrafter"/>
</dbReference>
<dbReference type="HOGENOM" id="CLU_030006_9_3_6"/>
<reference evidence="3 4" key="1">
    <citation type="journal article" date="2011" name="J. Bacteriol.">
        <title>Two new complete genome sequences offer insight into host and tissue specificity of plant pathogenic Xanthomonas spp.</title>
        <authorList>
            <person name="Bogdanove A.J."/>
            <person name="Koebnik R."/>
            <person name="Lu H."/>
            <person name="Furutani A."/>
            <person name="Angiuoli S.V."/>
            <person name="Patil P.B."/>
            <person name="Van Sluys M.A."/>
            <person name="Ryan R.P."/>
            <person name="Meyer D.F."/>
            <person name="Han S.W."/>
            <person name="Aparna G."/>
            <person name="Rajaram M."/>
            <person name="Delcher A.L."/>
            <person name="Phillippy A.M."/>
            <person name="Puiu D."/>
            <person name="Schatz M.C."/>
            <person name="Shumway M."/>
            <person name="Sommer D.D."/>
            <person name="Trapnell C."/>
            <person name="Benahmed F."/>
            <person name="Dimitrov G."/>
            <person name="Madupu R."/>
            <person name="Radune D."/>
            <person name="Sullivan S."/>
            <person name="Jha G."/>
            <person name="Ishihara H."/>
            <person name="Lee S.W."/>
            <person name="Pandey A."/>
            <person name="Sharma V."/>
            <person name="Sriariyanun M."/>
            <person name="Szurek B."/>
            <person name="Vera-Cruz C.M."/>
            <person name="Dorman K.S."/>
            <person name="Ronald P.C."/>
            <person name="Verdier V."/>
            <person name="Dow J.M."/>
            <person name="Sonti R.V."/>
            <person name="Tsuge S."/>
            <person name="Brendel V.P."/>
            <person name="Rabinowicz P.D."/>
            <person name="Leach J.E."/>
            <person name="White F.F."/>
            <person name="Salzberg S.L."/>
        </authorList>
    </citation>
    <scope>NUCLEOTIDE SEQUENCE [LARGE SCALE GENOMIC DNA]</scope>
    <source>
        <strain evidence="3 4">BLS256</strain>
    </source>
</reference>
<dbReference type="PANTHER" id="PTHR46320">
    <property type="entry name" value="GLYCEROPHOSPHODIESTER PHOSPHODIESTERASE 1"/>
    <property type="match status" value="1"/>
</dbReference>
<dbReference type="GO" id="GO:0006580">
    <property type="term" value="P:ethanolamine metabolic process"/>
    <property type="evidence" value="ECO:0007669"/>
    <property type="project" value="TreeGrafter"/>
</dbReference>
<name>G7TFA9_XANOB</name>